<dbReference type="NCBIfam" id="NF004441">
    <property type="entry name" value="PRK05777.1-4"/>
    <property type="match status" value="1"/>
</dbReference>
<accession>A0ABY7K4Z9</accession>
<feature type="domain" description="NADH:quinone oxidoreductase/Mrp antiporter transmembrane" evidence="7">
    <location>
        <begin position="170"/>
        <end position="463"/>
    </location>
</feature>
<feature type="transmembrane region" description="Helical" evidence="5">
    <location>
        <begin position="490"/>
        <end position="512"/>
    </location>
</feature>
<keyword evidence="5" id="KW-0813">Transport</keyword>
<keyword evidence="5" id="KW-1278">Translocase</keyword>
<organism evidence="8 9">
    <name type="scientific">Jatrophihabitans cynanchi</name>
    <dbReference type="NCBI Taxonomy" id="2944128"/>
    <lineage>
        <taxon>Bacteria</taxon>
        <taxon>Bacillati</taxon>
        <taxon>Actinomycetota</taxon>
        <taxon>Actinomycetes</taxon>
        <taxon>Jatrophihabitantales</taxon>
        <taxon>Jatrophihabitantaceae</taxon>
        <taxon>Jatrophihabitans</taxon>
    </lineage>
</organism>
<name>A0ABY7K4Z9_9ACTN</name>
<feature type="transmembrane region" description="Helical" evidence="5">
    <location>
        <begin position="20"/>
        <end position="40"/>
    </location>
</feature>
<feature type="transmembrane region" description="Helical" evidence="5">
    <location>
        <begin position="455"/>
        <end position="478"/>
    </location>
</feature>
<keyword evidence="9" id="KW-1185">Reference proteome</keyword>
<feature type="transmembrane region" description="Helical" evidence="5">
    <location>
        <begin position="320"/>
        <end position="339"/>
    </location>
</feature>
<evidence type="ECO:0000256" key="5">
    <source>
        <dbReference type="HAMAP-Rule" id="MF_00445"/>
    </source>
</evidence>
<feature type="transmembrane region" description="Helical" evidence="5">
    <location>
        <begin position="250"/>
        <end position="269"/>
    </location>
</feature>
<dbReference type="GO" id="GO:0050136">
    <property type="term" value="F:NADH dehydrogenase (quinone) (non-electrogenic) activity"/>
    <property type="evidence" value="ECO:0007669"/>
    <property type="project" value="UniProtKB-EC"/>
</dbReference>
<comment type="function">
    <text evidence="5">NDH-1 shuttles electrons from NADH, via FMN and iron-sulfur (Fe-S) centers, to quinones in the respiratory chain. The immediate electron acceptor for the enzyme in this species is believed to be a menaquinone. Couples the redox reaction to proton translocation (for every two electrons transferred, four hydrogen ions are translocated across the cytoplasmic membrane), and thus conserves the redox energy in a proton gradient.</text>
</comment>
<dbReference type="HAMAP" id="MF_00445">
    <property type="entry name" value="NDH1_NuoN_1"/>
    <property type="match status" value="1"/>
</dbReference>
<evidence type="ECO:0000256" key="2">
    <source>
        <dbReference type="ARBA" id="ARBA00022692"/>
    </source>
</evidence>
<evidence type="ECO:0000256" key="4">
    <source>
        <dbReference type="ARBA" id="ARBA00023136"/>
    </source>
</evidence>
<comment type="catalytic activity">
    <reaction evidence="5">
        <text>a quinone + NADH + 5 H(+)(in) = a quinol + NAD(+) + 4 H(+)(out)</text>
        <dbReference type="Rhea" id="RHEA:57888"/>
        <dbReference type="ChEBI" id="CHEBI:15378"/>
        <dbReference type="ChEBI" id="CHEBI:24646"/>
        <dbReference type="ChEBI" id="CHEBI:57540"/>
        <dbReference type="ChEBI" id="CHEBI:57945"/>
        <dbReference type="ChEBI" id="CHEBI:132124"/>
    </reaction>
</comment>
<comment type="subcellular location">
    <subcellularLocation>
        <location evidence="5">Cell membrane</location>
        <topology evidence="5">Multi-pass membrane protein</topology>
    </subcellularLocation>
    <subcellularLocation>
        <location evidence="1">Endomembrane system</location>
        <topology evidence="1">Multi-pass membrane protein</topology>
    </subcellularLocation>
    <subcellularLocation>
        <location evidence="6">Membrane</location>
        <topology evidence="6">Multi-pass membrane protein</topology>
    </subcellularLocation>
</comment>
<feature type="transmembrane region" description="Helical" evidence="5">
    <location>
        <begin position="289"/>
        <end position="308"/>
    </location>
</feature>
<dbReference type="NCBIfam" id="TIGR01770">
    <property type="entry name" value="NDH_I_N"/>
    <property type="match status" value="1"/>
</dbReference>
<evidence type="ECO:0000313" key="9">
    <source>
        <dbReference type="Proteomes" id="UP001164693"/>
    </source>
</evidence>
<evidence type="ECO:0000256" key="3">
    <source>
        <dbReference type="ARBA" id="ARBA00022989"/>
    </source>
</evidence>
<gene>
    <name evidence="5 8" type="primary">nuoN</name>
    <name evidence="8" type="ORF">M6B22_09925</name>
</gene>
<evidence type="ECO:0000256" key="6">
    <source>
        <dbReference type="RuleBase" id="RU000320"/>
    </source>
</evidence>
<keyword evidence="5" id="KW-0874">Quinone</keyword>
<feature type="transmembrane region" description="Helical" evidence="5">
    <location>
        <begin position="373"/>
        <end position="394"/>
    </location>
</feature>
<dbReference type="Pfam" id="PF00361">
    <property type="entry name" value="Proton_antipo_M"/>
    <property type="match status" value="1"/>
</dbReference>
<proteinExistence type="inferred from homology"/>
<evidence type="ECO:0000256" key="1">
    <source>
        <dbReference type="ARBA" id="ARBA00004127"/>
    </source>
</evidence>
<evidence type="ECO:0000259" key="7">
    <source>
        <dbReference type="Pfam" id="PF00361"/>
    </source>
</evidence>
<dbReference type="InterPro" id="IPR001750">
    <property type="entry name" value="ND/Mrp_TM"/>
</dbReference>
<dbReference type="EC" id="7.1.1.-" evidence="5"/>
<dbReference type="EMBL" id="CP097463">
    <property type="protein sequence ID" value="WAX59055.1"/>
    <property type="molecule type" value="Genomic_DNA"/>
</dbReference>
<feature type="transmembrane region" description="Helical" evidence="5">
    <location>
        <begin position="415"/>
        <end position="435"/>
    </location>
</feature>
<feature type="transmembrane region" description="Helical" evidence="5">
    <location>
        <begin position="151"/>
        <end position="169"/>
    </location>
</feature>
<feature type="transmembrane region" description="Helical" evidence="5">
    <location>
        <begin position="206"/>
        <end position="230"/>
    </location>
</feature>
<feature type="transmembrane region" description="Helical" evidence="5">
    <location>
        <begin position="346"/>
        <end position="367"/>
    </location>
</feature>
<dbReference type="PANTHER" id="PTHR22773">
    <property type="entry name" value="NADH DEHYDROGENASE"/>
    <property type="match status" value="1"/>
</dbReference>
<feature type="transmembrane region" description="Helical" evidence="5">
    <location>
        <begin position="92"/>
        <end position="117"/>
    </location>
</feature>
<comment type="subunit">
    <text evidence="5">NDH-1 is composed of 14 different subunits. Subunits NuoA, H, J, K, L, M, N constitute the membrane sector of the complex.</text>
</comment>
<dbReference type="InterPro" id="IPR010096">
    <property type="entry name" value="NADH-Q_OxRdtase_suN/2"/>
</dbReference>
<reference evidence="8" key="1">
    <citation type="submission" date="2022-05" db="EMBL/GenBank/DDBJ databases">
        <title>Jatrophihabitans sp. SB3-54 whole genome sequence.</title>
        <authorList>
            <person name="Suh M.K."/>
            <person name="Eom M.K."/>
            <person name="Kim J.S."/>
            <person name="Kim H.S."/>
            <person name="Do H.E."/>
            <person name="Shin Y.K."/>
            <person name="Lee J.-S."/>
        </authorList>
    </citation>
    <scope>NUCLEOTIDE SEQUENCE</scope>
    <source>
        <strain evidence="8">SB3-54</strain>
    </source>
</reference>
<comment type="similarity">
    <text evidence="5">Belongs to the complex I subunit 2 family.</text>
</comment>
<dbReference type="Proteomes" id="UP001164693">
    <property type="component" value="Chromosome"/>
</dbReference>
<keyword evidence="5" id="KW-0520">NAD</keyword>
<keyword evidence="2 5" id="KW-0812">Transmembrane</keyword>
<evidence type="ECO:0000313" key="8">
    <source>
        <dbReference type="EMBL" id="WAX59055.1"/>
    </source>
</evidence>
<sequence length="529" mass="55643">MSTQMLLADTTPTITTPSVAYHALIPIFIVLGAALLGVLIEAVVPRKERFGAQLFVTIAGLIGALVAVGLLHNARVTTPTPAGNDSLFSGSLAIDGTGLFVQGTLLALAIMAALLIAERSVDVGSPIVASAAVVVGSPTDRRLAATDRVQTEIFPLLLFAVSGMMIFAVSNNLLIMFVALEVMSLPLYLMAGLARRRRLLSQEAALKYFLLGAFASAFFLYGIALLYGYADSVDLSAIFDATRTSTKSDVLLYGGLALLLVGLLFKASVAPFHNWTPDVYQGAPTPVSAFMASCTKVAAFGGLLRVLYVAFSGTAWNWRPIIWAVAIASMAVGAIVGLTQTDIKRILAYSSIAHAGFILVGLVAVTRDASAGVLFYVLTYGFSTMAAFGLLMLVRDADGEATHLSQWSGLARKSPVVALVMTVLLMSMAGIPLTAGFTGKFFVFRSAWHTAGPLVVLALVFSAIAAFYYLRIIVMMYFADPPENGPTIAIPGWSSSVALTVGVVVTVILGVFPQPVLDLATKAASSLIG</sequence>
<keyword evidence="4 5" id="KW-0472">Membrane</keyword>
<feature type="transmembrane region" description="Helical" evidence="5">
    <location>
        <begin position="52"/>
        <end position="72"/>
    </location>
</feature>
<keyword evidence="8" id="KW-0560">Oxidoreductase</keyword>
<keyword evidence="3 5" id="KW-1133">Transmembrane helix</keyword>
<keyword evidence="5" id="KW-1003">Cell membrane</keyword>
<protein>
    <recommendedName>
        <fullName evidence="5">NADH-quinone oxidoreductase subunit N</fullName>
        <ecNumber evidence="5">7.1.1.-</ecNumber>
    </recommendedName>
    <alternativeName>
        <fullName evidence="5">NADH dehydrogenase I subunit N</fullName>
    </alternativeName>
    <alternativeName>
        <fullName evidence="5">NDH-1 subunit N</fullName>
    </alternativeName>
</protein>